<dbReference type="GO" id="GO:0003714">
    <property type="term" value="F:transcription corepressor activity"/>
    <property type="evidence" value="ECO:0007669"/>
    <property type="project" value="InterPro"/>
</dbReference>
<dbReference type="Pfam" id="PF08513">
    <property type="entry name" value="LisH"/>
    <property type="match status" value="1"/>
</dbReference>
<protein>
    <submittedName>
        <fullName evidence="6">WD40 repeat-containing protein</fullName>
    </submittedName>
</protein>
<evidence type="ECO:0000313" key="6">
    <source>
        <dbReference type="EMBL" id="EGC42497.1"/>
    </source>
</evidence>
<dbReference type="STRING" id="544711.F0U892"/>
<dbReference type="SUPFAM" id="SSF50978">
    <property type="entry name" value="WD40 repeat-like"/>
    <property type="match status" value="1"/>
</dbReference>
<evidence type="ECO:0000313" key="7">
    <source>
        <dbReference type="Proteomes" id="UP000008142"/>
    </source>
</evidence>
<dbReference type="GO" id="GO:0006357">
    <property type="term" value="P:regulation of transcription by RNA polymerase II"/>
    <property type="evidence" value="ECO:0007669"/>
    <property type="project" value="TreeGrafter"/>
</dbReference>
<dbReference type="OrthoDB" id="1367865at2759"/>
<dbReference type="Pfam" id="PF00400">
    <property type="entry name" value="WD40"/>
    <property type="match status" value="1"/>
</dbReference>
<dbReference type="GO" id="GO:0034967">
    <property type="term" value="C:Set3 complex"/>
    <property type="evidence" value="ECO:0007669"/>
    <property type="project" value="TreeGrafter"/>
</dbReference>
<organism evidence="7">
    <name type="scientific">Ajellomyces capsulatus (strain H88)</name>
    <name type="common">Darling's disease fungus</name>
    <name type="synonym">Histoplasma capsulatum</name>
    <dbReference type="NCBI Taxonomy" id="544711"/>
    <lineage>
        <taxon>Eukaryota</taxon>
        <taxon>Fungi</taxon>
        <taxon>Dikarya</taxon>
        <taxon>Ascomycota</taxon>
        <taxon>Pezizomycotina</taxon>
        <taxon>Eurotiomycetes</taxon>
        <taxon>Eurotiomycetidae</taxon>
        <taxon>Onygenales</taxon>
        <taxon>Ajellomycetaceae</taxon>
        <taxon>Histoplasma</taxon>
    </lineage>
</organism>
<dbReference type="OMA" id="VNFLIWR"/>
<dbReference type="Gene3D" id="1.20.960.30">
    <property type="match status" value="1"/>
</dbReference>
<reference evidence="7" key="1">
    <citation type="submission" date="2008-07" db="EMBL/GenBank/DDBJ databases">
        <title>Annotation of Ajellomyces capsulatus strain H88.</title>
        <authorList>
            <person name="Champion M."/>
            <person name="Cuomo C."/>
            <person name="Ma L.-J."/>
            <person name="Henn M.R."/>
            <person name="Sil A."/>
            <person name="Goldman B."/>
            <person name="Young S.K."/>
            <person name="Kodira C.D."/>
            <person name="Zeng Q."/>
            <person name="Koehrsen M."/>
            <person name="Alvarado L."/>
            <person name="Berlin A."/>
            <person name="Borenstein D."/>
            <person name="Chen Z."/>
            <person name="Engels R."/>
            <person name="Freedman E."/>
            <person name="Gellesch M."/>
            <person name="Goldberg J."/>
            <person name="Griggs A."/>
            <person name="Gujja S."/>
            <person name="Heiman D."/>
            <person name="Hepburn T."/>
            <person name="Howarth C."/>
            <person name="Jen D."/>
            <person name="Larson L."/>
            <person name="Lewis B."/>
            <person name="Mehta T."/>
            <person name="Park D."/>
            <person name="Pearson M."/>
            <person name="Roberts A."/>
            <person name="Saif S."/>
            <person name="Shea T."/>
            <person name="Shenoy N."/>
            <person name="Sisk P."/>
            <person name="Stolte C."/>
            <person name="Sykes S."/>
            <person name="Walk T."/>
            <person name="White J."/>
            <person name="Yandava C."/>
            <person name="Klein B."/>
            <person name="McEwen J.G."/>
            <person name="Puccia R."/>
            <person name="Goldman G.H."/>
            <person name="Felipe M.S."/>
            <person name="Nino-Vega G."/>
            <person name="San-Blas G."/>
            <person name="Taylor J."/>
            <person name="Mendoza L."/>
            <person name="Galagan J."/>
            <person name="Nusbaum C."/>
            <person name="Birren B."/>
        </authorList>
    </citation>
    <scope>NUCLEOTIDE SEQUENCE [LARGE SCALE GENOMIC DNA]</scope>
    <source>
        <strain evidence="7">H88</strain>
    </source>
</reference>
<dbReference type="AlphaFoldDB" id="F0U892"/>
<keyword evidence="4" id="KW-0539">Nucleus</keyword>
<gene>
    <name evidence="6" type="ORF">HCEG_01859</name>
</gene>
<proteinExistence type="predicted"/>
<evidence type="ECO:0000256" key="1">
    <source>
        <dbReference type="ARBA" id="ARBA00004123"/>
    </source>
</evidence>
<dbReference type="HOGENOM" id="CLU_018409_1_0_1"/>
<evidence type="ECO:0000256" key="5">
    <source>
        <dbReference type="SAM" id="MobiDB-lite"/>
    </source>
</evidence>
<evidence type="ECO:0000256" key="4">
    <source>
        <dbReference type="ARBA" id="ARBA00023242"/>
    </source>
</evidence>
<dbReference type="InterPro" id="IPR001680">
    <property type="entry name" value="WD40_rpt"/>
</dbReference>
<feature type="region of interest" description="Disordered" evidence="5">
    <location>
        <begin position="174"/>
        <end position="193"/>
    </location>
</feature>
<dbReference type="InterPro" id="IPR036322">
    <property type="entry name" value="WD40_repeat_dom_sf"/>
</dbReference>
<dbReference type="EMBL" id="DS990636">
    <property type="protein sequence ID" value="EGC42497.1"/>
    <property type="molecule type" value="Genomic_DNA"/>
</dbReference>
<dbReference type="Proteomes" id="UP000008142">
    <property type="component" value="Unassembled WGS sequence"/>
</dbReference>
<dbReference type="PROSITE" id="PS50896">
    <property type="entry name" value="LISH"/>
    <property type="match status" value="1"/>
</dbReference>
<dbReference type="InterPro" id="IPR006594">
    <property type="entry name" value="LisH"/>
</dbReference>
<dbReference type="InterPro" id="IPR045183">
    <property type="entry name" value="Ebi-like"/>
</dbReference>
<dbReference type="PANTHER" id="PTHR22846">
    <property type="entry name" value="WD40 REPEAT PROTEIN"/>
    <property type="match status" value="1"/>
</dbReference>
<evidence type="ECO:0000256" key="3">
    <source>
        <dbReference type="ARBA" id="ARBA00022737"/>
    </source>
</evidence>
<dbReference type="PANTHER" id="PTHR22846:SF2">
    <property type="entry name" value="F-BOX-LIKE_WD REPEAT-CONTAINING PROTEIN EBI"/>
    <property type="match status" value="1"/>
</dbReference>
<evidence type="ECO:0000256" key="2">
    <source>
        <dbReference type="ARBA" id="ARBA00022574"/>
    </source>
</evidence>
<accession>F0U892</accession>
<dbReference type="SMART" id="SM00320">
    <property type="entry name" value="WD40"/>
    <property type="match status" value="4"/>
</dbReference>
<comment type="subcellular location">
    <subcellularLocation>
        <location evidence="1">Nucleus</location>
    </subcellularLocation>
</comment>
<sequence>MAYDGLTSHHVNYLIWRYLQESGHGDAALMLQRAWNHNPQDFPFASYIKPHALIVLIQKGLQYFELEQSLDQAGNPLSLTTVSFFGPVANDSRTPARKPGHGDVKDGTGAETGTRTALPKPAVGKPTTDGIVNGHANEVVTTPISGKPGKSASAKDGDVSFYAGETPMEIDQQDMTQERAPQAKASPPAEPVLDADGDVGMRGQNEREPSPPIFTLTVGQSTGVQISPSKAADLGPDTTLFDIGSNSEITQTLWRPDDPTTVTAAGDTFCGLWKLSGPRSAVAPTHEPLVETKGDGTCVTTSSWDSAGKMLAVATYQDPLNGNITMYGHDGTAVDLLPDLPRMVSGLYWAPRGLRMIVVLSDGQHSELTLWDQAVRPDEFPAPQVIDGLVHEVSWCSDEMIYACGDGSVYEYRGVTDLLLNKTYISNDGQEPWTFIASAMIAGSPVAVTASSSTTNIWVPTHDISVSATHHGDITALELRPQPQSSLFQKSTSLLFATSSMDDTVKLWNINVESKQIQCLHRLYLGASSPALCSRFSPDGYAIAAATHDRLFIWSVERGGVALAKWTAPRTVVDHPDGAGNNNKNMEDLEDAAFYRSLSWDCDGKKLALGFGKQFKGIVYHLQWSYHLSIEYARHIILASVYRCGDPLQMKNTSQKAY</sequence>
<name>F0U892_AJEC8</name>
<feature type="region of interest" description="Disordered" evidence="5">
    <location>
        <begin position="90"/>
        <end position="159"/>
    </location>
</feature>
<dbReference type="InterPro" id="IPR015943">
    <property type="entry name" value="WD40/YVTN_repeat-like_dom_sf"/>
</dbReference>
<keyword evidence="3" id="KW-0677">Repeat</keyword>
<dbReference type="Gene3D" id="2.130.10.10">
    <property type="entry name" value="YVTN repeat-like/Quinoprotein amine dehydrogenase"/>
    <property type="match status" value="1"/>
</dbReference>
<keyword evidence="2" id="KW-0853">WD repeat</keyword>
<dbReference type="VEuPathDB" id="FungiDB:I7I53_06320"/>